<comment type="cofactor">
    <cofactor evidence="3">
        <name>Zn(2+)</name>
        <dbReference type="ChEBI" id="CHEBI:29105"/>
    </cofactor>
    <text evidence="3">Binds 1 divalent metal cation per subunit.</text>
</comment>
<feature type="binding site" evidence="3">
    <location>
        <position position="164"/>
    </location>
    <ligand>
        <name>a divalent metal cation</name>
        <dbReference type="ChEBI" id="CHEBI:60240"/>
    </ligand>
</feature>
<dbReference type="PANTHER" id="PTHR10907">
    <property type="entry name" value="REGUCALCIN"/>
    <property type="match status" value="1"/>
</dbReference>
<dbReference type="InterPro" id="IPR011042">
    <property type="entry name" value="6-blade_b-propeller_TolB-like"/>
</dbReference>
<keyword evidence="3" id="KW-0862">Zinc</keyword>
<gene>
    <name evidence="6" type="primary">rgn</name>
    <name evidence="6" type="ORF">AK812_SmicGene6531</name>
</gene>
<evidence type="ECO:0000256" key="2">
    <source>
        <dbReference type="PIRSR" id="PIRSR605511-1"/>
    </source>
</evidence>
<comment type="caution">
    <text evidence="6">The sequence shown here is derived from an EMBL/GenBank/DDBJ whole genome shotgun (WGS) entry which is preliminary data.</text>
</comment>
<reference evidence="6 7" key="1">
    <citation type="submission" date="2016-02" db="EMBL/GenBank/DDBJ databases">
        <title>Genome analysis of coral dinoflagellate symbionts highlights evolutionary adaptations to a symbiotic lifestyle.</title>
        <authorList>
            <person name="Aranda M."/>
            <person name="Li Y."/>
            <person name="Liew Y.J."/>
            <person name="Baumgarten S."/>
            <person name="Simakov O."/>
            <person name="Wilson M."/>
            <person name="Piel J."/>
            <person name="Ashoor H."/>
            <person name="Bougouffa S."/>
            <person name="Bajic V.B."/>
            <person name="Ryu T."/>
            <person name="Ravasi T."/>
            <person name="Bayer T."/>
            <person name="Micklem G."/>
            <person name="Kim H."/>
            <person name="Bhak J."/>
            <person name="Lajeunesse T.C."/>
            <person name="Voolstra C.R."/>
        </authorList>
    </citation>
    <scope>NUCLEOTIDE SEQUENCE [LARGE SCALE GENOMIC DNA]</scope>
    <source>
        <strain evidence="6 7">CCMP2467</strain>
    </source>
</reference>
<feature type="binding site" evidence="3">
    <location>
        <position position="115"/>
    </location>
    <ligand>
        <name>substrate</name>
    </ligand>
</feature>
<evidence type="ECO:0000313" key="6">
    <source>
        <dbReference type="EMBL" id="OLQ09800.1"/>
    </source>
</evidence>
<evidence type="ECO:0000256" key="1">
    <source>
        <dbReference type="ARBA" id="ARBA00008853"/>
    </source>
</evidence>
<feature type="region of interest" description="Disordered" evidence="4">
    <location>
        <begin position="388"/>
        <end position="440"/>
    </location>
</feature>
<keyword evidence="3" id="KW-0479">Metal-binding</keyword>
<evidence type="ECO:0000256" key="4">
    <source>
        <dbReference type="SAM" id="MobiDB-lite"/>
    </source>
</evidence>
<protein>
    <submittedName>
        <fullName evidence="6">Regucalcin</fullName>
    </submittedName>
</protein>
<dbReference type="GO" id="GO:0005509">
    <property type="term" value="F:calcium ion binding"/>
    <property type="evidence" value="ECO:0007669"/>
    <property type="project" value="TreeGrafter"/>
</dbReference>
<feature type="domain" description="SMP-30/Gluconolactonase/LRE-like region" evidence="5">
    <location>
        <begin position="26"/>
        <end position="272"/>
    </location>
</feature>
<evidence type="ECO:0000256" key="3">
    <source>
        <dbReference type="PIRSR" id="PIRSR605511-2"/>
    </source>
</evidence>
<sequence>MAEIVEYTAEKYFGRGGRPRVVQDMLGESPCWDHRTDTLYWVDIAGMAICSYEDQPKKLSRWQIGEQLGFVAVTDDLNVLIFGGAGGLSLFRKADGHITRLYHPEQRVHPNNRFNDGKIDPAGRLFAGTMDMYKPRQEGVGALYCMQCNTLKKVEAVGPVTVANGLGWSPDNLTFYHTDSPTRAIRAFSFDIRTGAVHGPAKTAFSTAEGVPDGMCVDSEGFLWVANLRAAQVLRVNPTTGHIVARVRLPVPLVTSVCFGGPYFRTLFITTAMGTTDVDIAECTDANAGYVYAVEVDIPGMPMSPLKLDGREEWLAGGGSLHLGRVGILAREVMALLGTHDAPRSLEDSQDVQPVSEKYVDDITQEPVWDKTPVCLREGGILSWVRPSSERPTLQERHEERSPTLDAQRLGEVGPLRGSSVEYMGPQRSPQTPGGSDPEGSLFVFRIFPTHNLRRQPLTFAADPWFWSFAL</sequence>
<evidence type="ECO:0000313" key="7">
    <source>
        <dbReference type="Proteomes" id="UP000186817"/>
    </source>
</evidence>
<dbReference type="OrthoDB" id="423498at2759"/>
<feature type="binding site" evidence="3">
    <location>
        <position position="28"/>
    </location>
    <ligand>
        <name>a divalent metal cation</name>
        <dbReference type="ChEBI" id="CHEBI:60240"/>
    </ligand>
</feature>
<keyword evidence="7" id="KW-1185">Reference proteome</keyword>
<dbReference type="InterPro" id="IPR013658">
    <property type="entry name" value="SGL"/>
</dbReference>
<comment type="similarity">
    <text evidence="1">Belongs to the SMP-30/CGR1 family.</text>
</comment>
<dbReference type="Proteomes" id="UP000186817">
    <property type="component" value="Unassembled WGS sequence"/>
</dbReference>
<dbReference type="InterPro" id="IPR005511">
    <property type="entry name" value="SMP-30"/>
</dbReference>
<dbReference type="PRINTS" id="PR01790">
    <property type="entry name" value="SMP30FAMILY"/>
</dbReference>
<dbReference type="Pfam" id="PF08450">
    <property type="entry name" value="SGL"/>
    <property type="match status" value="1"/>
</dbReference>
<dbReference type="SUPFAM" id="SSF63829">
    <property type="entry name" value="Calcium-dependent phosphotriesterase"/>
    <property type="match status" value="1"/>
</dbReference>
<dbReference type="EMBL" id="LSRX01000090">
    <property type="protein sequence ID" value="OLQ09800.1"/>
    <property type="molecule type" value="Genomic_DNA"/>
</dbReference>
<dbReference type="PANTHER" id="PTHR10907:SF47">
    <property type="entry name" value="REGUCALCIN"/>
    <property type="match status" value="1"/>
</dbReference>
<dbReference type="GO" id="GO:0019853">
    <property type="term" value="P:L-ascorbic acid biosynthetic process"/>
    <property type="evidence" value="ECO:0007669"/>
    <property type="project" value="TreeGrafter"/>
</dbReference>
<dbReference type="AlphaFoldDB" id="A0A1Q9EQV1"/>
<dbReference type="Gene3D" id="2.120.10.30">
    <property type="entry name" value="TolB, C-terminal domain"/>
    <property type="match status" value="1"/>
</dbReference>
<dbReference type="GO" id="GO:0004341">
    <property type="term" value="F:gluconolactonase activity"/>
    <property type="evidence" value="ECO:0007669"/>
    <property type="project" value="TreeGrafter"/>
</dbReference>
<organism evidence="6 7">
    <name type="scientific">Symbiodinium microadriaticum</name>
    <name type="common">Dinoflagellate</name>
    <name type="synonym">Zooxanthella microadriatica</name>
    <dbReference type="NCBI Taxonomy" id="2951"/>
    <lineage>
        <taxon>Eukaryota</taxon>
        <taxon>Sar</taxon>
        <taxon>Alveolata</taxon>
        <taxon>Dinophyceae</taxon>
        <taxon>Suessiales</taxon>
        <taxon>Symbiodiniaceae</taxon>
        <taxon>Symbiodinium</taxon>
    </lineage>
</organism>
<feature type="binding site" evidence="3">
    <location>
        <position position="113"/>
    </location>
    <ligand>
        <name>substrate</name>
    </ligand>
</feature>
<feature type="binding site" evidence="3">
    <location>
        <position position="213"/>
    </location>
    <ligand>
        <name>a divalent metal cation</name>
        <dbReference type="ChEBI" id="CHEBI:60240"/>
    </ligand>
</feature>
<feature type="active site" description="Proton donor/acceptor" evidence="2">
    <location>
        <position position="213"/>
    </location>
</feature>
<name>A0A1Q9EQV1_SYMMI</name>
<accession>A0A1Q9EQV1</accession>
<evidence type="ECO:0000259" key="5">
    <source>
        <dbReference type="Pfam" id="PF08450"/>
    </source>
</evidence>
<feature type="compositionally biased region" description="Basic and acidic residues" evidence="4">
    <location>
        <begin position="393"/>
        <end position="403"/>
    </location>
</feature>
<proteinExistence type="inferred from homology"/>